<sequence>MQKYVCLFILVFATHYSFAQLKHQTLQIDSIFTVLHDQNQFNGNVLIAEKGNIILTKSYGLRDETAKLPNNVNTNFELASSSKQFTAAAIVLLKRQGGADGMLRFTKLENGDIQLEMLEAGEVIGSGIRRKS</sequence>
<comment type="caution">
    <text evidence="3">The sequence shown here is derived from an EMBL/GenBank/DDBJ whole genome shotgun (WGS) entry which is preliminary data.</text>
</comment>
<proteinExistence type="predicted"/>
<gene>
    <name evidence="3" type="ORF">LX64_03121</name>
</gene>
<dbReference type="EMBL" id="QLLL01000005">
    <property type="protein sequence ID" value="RAJ04241.1"/>
    <property type="molecule type" value="Genomic_DNA"/>
</dbReference>
<dbReference type="RefSeq" id="WP_111598538.1">
    <property type="nucleotide sequence ID" value="NZ_QLLL01000005.1"/>
</dbReference>
<dbReference type="Gene3D" id="3.40.710.10">
    <property type="entry name" value="DD-peptidase/beta-lactamase superfamily"/>
    <property type="match status" value="1"/>
</dbReference>
<dbReference type="SUPFAM" id="SSF56601">
    <property type="entry name" value="beta-lactamase/transpeptidase-like"/>
    <property type="match status" value="1"/>
</dbReference>
<reference evidence="3 4" key="1">
    <citation type="submission" date="2018-06" db="EMBL/GenBank/DDBJ databases">
        <title>Genomic Encyclopedia of Archaeal and Bacterial Type Strains, Phase II (KMG-II): from individual species to whole genera.</title>
        <authorList>
            <person name="Goeker M."/>
        </authorList>
    </citation>
    <scope>NUCLEOTIDE SEQUENCE [LARGE SCALE GENOMIC DNA]</scope>
    <source>
        <strain evidence="3 4">DSM 23857</strain>
    </source>
</reference>
<accession>A0A327QJ02</accession>
<keyword evidence="4" id="KW-1185">Reference proteome</keyword>
<evidence type="ECO:0000313" key="3">
    <source>
        <dbReference type="EMBL" id="RAJ04241.1"/>
    </source>
</evidence>
<feature type="domain" description="Beta-lactamase-related" evidence="2">
    <location>
        <begin position="33"/>
        <end position="98"/>
    </location>
</feature>
<feature type="chain" id="PRO_5016461257" evidence="1">
    <location>
        <begin position="20"/>
        <end position="132"/>
    </location>
</feature>
<keyword evidence="1" id="KW-0732">Signal</keyword>
<dbReference type="Proteomes" id="UP000249547">
    <property type="component" value="Unassembled WGS sequence"/>
</dbReference>
<evidence type="ECO:0000313" key="4">
    <source>
        <dbReference type="Proteomes" id="UP000249547"/>
    </source>
</evidence>
<name>A0A327QJ02_9BACT</name>
<dbReference type="OrthoDB" id="846150at2"/>
<evidence type="ECO:0000256" key="1">
    <source>
        <dbReference type="SAM" id="SignalP"/>
    </source>
</evidence>
<feature type="signal peptide" evidence="1">
    <location>
        <begin position="1"/>
        <end position="19"/>
    </location>
</feature>
<organism evidence="3 4">
    <name type="scientific">Chitinophaga skermanii</name>
    <dbReference type="NCBI Taxonomy" id="331697"/>
    <lineage>
        <taxon>Bacteria</taxon>
        <taxon>Pseudomonadati</taxon>
        <taxon>Bacteroidota</taxon>
        <taxon>Chitinophagia</taxon>
        <taxon>Chitinophagales</taxon>
        <taxon>Chitinophagaceae</taxon>
        <taxon>Chitinophaga</taxon>
    </lineage>
</organism>
<protein>
    <submittedName>
        <fullName evidence="3">Beta-lactamase</fullName>
    </submittedName>
</protein>
<dbReference type="InterPro" id="IPR012338">
    <property type="entry name" value="Beta-lactam/transpept-like"/>
</dbReference>
<evidence type="ECO:0000259" key="2">
    <source>
        <dbReference type="Pfam" id="PF00144"/>
    </source>
</evidence>
<dbReference type="Pfam" id="PF00144">
    <property type="entry name" value="Beta-lactamase"/>
    <property type="match status" value="1"/>
</dbReference>
<dbReference type="InterPro" id="IPR001466">
    <property type="entry name" value="Beta-lactam-related"/>
</dbReference>
<dbReference type="AlphaFoldDB" id="A0A327QJ02"/>